<proteinExistence type="predicted"/>
<dbReference type="InterPro" id="IPR011009">
    <property type="entry name" value="Kinase-like_dom_sf"/>
</dbReference>
<feature type="domain" description="EF-hand" evidence="9">
    <location>
        <begin position="374"/>
        <end position="409"/>
    </location>
</feature>
<organism evidence="10 11">
    <name type="scientific">Chrysochromulina tobinii</name>
    <dbReference type="NCBI Taxonomy" id="1460289"/>
    <lineage>
        <taxon>Eukaryota</taxon>
        <taxon>Haptista</taxon>
        <taxon>Haptophyta</taxon>
        <taxon>Prymnesiophyceae</taxon>
        <taxon>Prymnesiales</taxon>
        <taxon>Chrysochromulinaceae</taxon>
        <taxon>Chrysochromulina</taxon>
    </lineage>
</organism>
<keyword evidence="2" id="KW-0808">Transferase</keyword>
<dbReference type="PROSITE" id="PS50011">
    <property type="entry name" value="PROTEIN_KINASE_DOM"/>
    <property type="match status" value="1"/>
</dbReference>
<comment type="caution">
    <text evidence="10">The sequence shown here is derived from an EMBL/GenBank/DDBJ whole genome shotgun (WGS) entry which is preliminary data.</text>
</comment>
<evidence type="ECO:0000259" key="8">
    <source>
        <dbReference type="PROSITE" id="PS50011"/>
    </source>
</evidence>
<dbReference type="AlphaFoldDB" id="A0A0M0K1P8"/>
<dbReference type="FunFam" id="1.10.510.10:FF:000571">
    <property type="entry name" value="Maternal embryonic leucine zipper kinase"/>
    <property type="match status" value="1"/>
</dbReference>
<dbReference type="SUPFAM" id="SSF56112">
    <property type="entry name" value="Protein kinase-like (PK-like)"/>
    <property type="match status" value="1"/>
</dbReference>
<dbReference type="Pfam" id="PF13499">
    <property type="entry name" value="EF-hand_7"/>
    <property type="match status" value="1"/>
</dbReference>
<dbReference type="GO" id="GO:0005509">
    <property type="term" value="F:calcium ion binding"/>
    <property type="evidence" value="ECO:0007669"/>
    <property type="project" value="InterPro"/>
</dbReference>
<dbReference type="PROSITE" id="PS00018">
    <property type="entry name" value="EF_HAND_1"/>
    <property type="match status" value="2"/>
</dbReference>
<dbReference type="CDD" id="cd05117">
    <property type="entry name" value="STKc_CAMK"/>
    <property type="match status" value="1"/>
</dbReference>
<evidence type="ECO:0000256" key="2">
    <source>
        <dbReference type="ARBA" id="ARBA00022679"/>
    </source>
</evidence>
<feature type="compositionally biased region" description="Low complexity" evidence="7">
    <location>
        <begin position="599"/>
        <end position="615"/>
    </location>
</feature>
<keyword evidence="3" id="KW-0547">Nucleotide-binding</keyword>
<evidence type="ECO:0000313" key="10">
    <source>
        <dbReference type="EMBL" id="KOO32313.1"/>
    </source>
</evidence>
<evidence type="ECO:0000256" key="3">
    <source>
        <dbReference type="ARBA" id="ARBA00022741"/>
    </source>
</evidence>
<evidence type="ECO:0000256" key="5">
    <source>
        <dbReference type="ARBA" id="ARBA00022837"/>
    </source>
</evidence>
<dbReference type="InterPro" id="IPR002048">
    <property type="entry name" value="EF_hand_dom"/>
</dbReference>
<keyword evidence="4" id="KW-0418">Kinase</keyword>
<dbReference type="Gene3D" id="3.30.200.20">
    <property type="entry name" value="Phosphorylase Kinase, domain 1"/>
    <property type="match status" value="1"/>
</dbReference>
<dbReference type="SUPFAM" id="SSF47473">
    <property type="entry name" value="EF-hand"/>
    <property type="match status" value="1"/>
</dbReference>
<dbReference type="InterPro" id="IPR011992">
    <property type="entry name" value="EF-hand-dom_pair"/>
</dbReference>
<feature type="region of interest" description="Disordered" evidence="7">
    <location>
        <begin position="530"/>
        <end position="549"/>
    </location>
</feature>
<dbReference type="Proteomes" id="UP000037460">
    <property type="component" value="Unassembled WGS sequence"/>
</dbReference>
<feature type="region of interest" description="Disordered" evidence="7">
    <location>
        <begin position="1"/>
        <end position="31"/>
    </location>
</feature>
<name>A0A0M0K1P8_9EUKA</name>
<dbReference type="Pfam" id="PF00069">
    <property type="entry name" value="Pkinase"/>
    <property type="match status" value="1"/>
</dbReference>
<evidence type="ECO:0000256" key="7">
    <source>
        <dbReference type="SAM" id="MobiDB-lite"/>
    </source>
</evidence>
<dbReference type="EMBL" id="JWZX01001804">
    <property type="protein sequence ID" value="KOO32313.1"/>
    <property type="molecule type" value="Genomic_DNA"/>
</dbReference>
<dbReference type="PROSITE" id="PS50222">
    <property type="entry name" value="EF_HAND_2"/>
    <property type="match status" value="2"/>
</dbReference>
<dbReference type="InterPro" id="IPR050205">
    <property type="entry name" value="CDPK_Ser/Thr_kinases"/>
</dbReference>
<evidence type="ECO:0000259" key="9">
    <source>
        <dbReference type="PROSITE" id="PS50222"/>
    </source>
</evidence>
<dbReference type="Gene3D" id="1.10.510.10">
    <property type="entry name" value="Transferase(Phosphotransferase) domain 1"/>
    <property type="match status" value="1"/>
</dbReference>
<dbReference type="PANTHER" id="PTHR24349">
    <property type="entry name" value="SERINE/THREONINE-PROTEIN KINASE"/>
    <property type="match status" value="1"/>
</dbReference>
<gene>
    <name evidence="10" type="ORF">Ctob_010007</name>
</gene>
<protein>
    <submittedName>
        <fullName evidence="10">Calcium-dependent protein</fullName>
    </submittedName>
</protein>
<dbReference type="PROSITE" id="PS00108">
    <property type="entry name" value="PROTEIN_KINASE_ST"/>
    <property type="match status" value="1"/>
</dbReference>
<dbReference type="SMART" id="SM00054">
    <property type="entry name" value="EFh"/>
    <property type="match status" value="4"/>
</dbReference>
<feature type="domain" description="Protein kinase" evidence="8">
    <location>
        <begin position="56"/>
        <end position="321"/>
    </location>
</feature>
<dbReference type="Pfam" id="PF13833">
    <property type="entry name" value="EF-hand_8"/>
    <property type="match status" value="1"/>
</dbReference>
<feature type="domain" description="EF-hand" evidence="9">
    <location>
        <begin position="448"/>
        <end position="483"/>
    </location>
</feature>
<dbReference type="OrthoDB" id="40902at2759"/>
<feature type="region of interest" description="Disordered" evidence="7">
    <location>
        <begin position="592"/>
        <end position="625"/>
    </location>
</feature>
<evidence type="ECO:0000256" key="6">
    <source>
        <dbReference type="ARBA" id="ARBA00022840"/>
    </source>
</evidence>
<dbReference type="InterPro" id="IPR018247">
    <property type="entry name" value="EF_Hand_1_Ca_BS"/>
</dbReference>
<dbReference type="SMART" id="SM00220">
    <property type="entry name" value="S_TKc"/>
    <property type="match status" value="1"/>
</dbReference>
<keyword evidence="11" id="KW-1185">Reference proteome</keyword>
<accession>A0A0M0K1P8</accession>
<keyword evidence="6" id="KW-0067">ATP-binding</keyword>
<dbReference type="Gene3D" id="1.10.238.10">
    <property type="entry name" value="EF-hand"/>
    <property type="match status" value="1"/>
</dbReference>
<evidence type="ECO:0000256" key="4">
    <source>
        <dbReference type="ARBA" id="ARBA00022777"/>
    </source>
</evidence>
<keyword evidence="5" id="KW-0106">Calcium</keyword>
<reference evidence="11" key="1">
    <citation type="journal article" date="2015" name="PLoS Genet.">
        <title>Genome Sequence and Transcriptome Analyses of Chrysochromulina tobin: Metabolic Tools for Enhanced Algal Fitness in the Prominent Order Prymnesiales (Haptophyceae).</title>
        <authorList>
            <person name="Hovde B.T."/>
            <person name="Deodato C.R."/>
            <person name="Hunsperger H.M."/>
            <person name="Ryken S.A."/>
            <person name="Yost W."/>
            <person name="Jha R.K."/>
            <person name="Patterson J."/>
            <person name="Monnat R.J. Jr."/>
            <person name="Barlow S.B."/>
            <person name="Starkenburg S.R."/>
            <person name="Cattolico R.A."/>
        </authorList>
    </citation>
    <scope>NUCLEOTIDE SEQUENCE</scope>
    <source>
        <strain evidence="11">CCMP291</strain>
    </source>
</reference>
<evidence type="ECO:0000256" key="1">
    <source>
        <dbReference type="ARBA" id="ARBA00022527"/>
    </source>
</evidence>
<keyword evidence="1" id="KW-0723">Serine/threonine-protein kinase</keyword>
<dbReference type="GO" id="GO:0005524">
    <property type="term" value="F:ATP binding"/>
    <property type="evidence" value="ECO:0007669"/>
    <property type="project" value="UniProtKB-KW"/>
</dbReference>
<dbReference type="InterPro" id="IPR000719">
    <property type="entry name" value="Prot_kinase_dom"/>
</dbReference>
<sequence>MGCAGSKGGKNPEEPAKATDTPLRPRRKQSCERNSVVGNMVQQNMSERSFSDDYDDNGHVVLGSGMSGSVFTAVSRRTHVRHAIKTLNIQQMGVEGMEELRREVSAMRRLDHPNIVRLFETYEDHKRGQIIMVLELCSGGELVNKLMEQPQNRGLSERDAAGLVTKMLSALLHCHQHDVVHRDIKLDNFVYESTAQDAELKLIDFGLSHVAARGRGEVETMTGRVGTLSYMAPEVLLRHPYTAACDMWSLGVVAFILLSGRRPFHCRDRQEKIQRILTTEPSFGTSWATTSAQAIDFVRRLLVKEPELRMTAQEAMRHEWILKSKADSVGKELRNPMAAIAHNSHVLRSMQAFSGASMMHKVALELLAFATPSAEVDDMRRVFYAIDTDGSGTISRDEFDAAMGAHPELNSQALKSLFDTLDFAKKGELGYNEFLAATLGGSQKLQNLDEETVRNVFQMIDRDSDGIVTRDDLMQCLGANTTEEELDVMFAQLGKKADGKLFFMDLYRLMSGKDGTKHAGITLKRSVTLSPQPEGEVKSRGPSFSQVGRSSTMSNVVLHTEASAHNAEDLSQAARAGIAVMRTRSSQDNILSSASAQDPADGATSGSTAAAAVPACKGRMSPARI</sequence>
<dbReference type="GO" id="GO:0004674">
    <property type="term" value="F:protein serine/threonine kinase activity"/>
    <property type="evidence" value="ECO:0007669"/>
    <property type="project" value="UniProtKB-KW"/>
</dbReference>
<evidence type="ECO:0000313" key="11">
    <source>
        <dbReference type="Proteomes" id="UP000037460"/>
    </source>
</evidence>
<dbReference type="InterPro" id="IPR008271">
    <property type="entry name" value="Ser/Thr_kinase_AS"/>
</dbReference>